<dbReference type="EMBL" id="CAXIEN010000045">
    <property type="protein sequence ID" value="CAL1270034.1"/>
    <property type="molecule type" value="Genomic_DNA"/>
</dbReference>
<proteinExistence type="predicted"/>
<comment type="caution">
    <text evidence="1">The sequence shown here is derived from an EMBL/GenBank/DDBJ whole genome shotgun (WGS) entry which is preliminary data.</text>
</comment>
<reference evidence="1 2" key="1">
    <citation type="submission" date="2024-04" db="EMBL/GenBank/DDBJ databases">
        <authorList>
            <person name="Rising A."/>
            <person name="Reimegard J."/>
            <person name="Sonavane S."/>
            <person name="Akerstrom W."/>
            <person name="Nylinder S."/>
            <person name="Hedman E."/>
            <person name="Kallberg Y."/>
        </authorList>
    </citation>
    <scope>NUCLEOTIDE SEQUENCE [LARGE SCALE GENOMIC DNA]</scope>
</reference>
<protein>
    <submittedName>
        <fullName evidence="1">Uncharacterized protein</fullName>
    </submittedName>
</protein>
<dbReference type="Proteomes" id="UP001497382">
    <property type="component" value="Unassembled WGS sequence"/>
</dbReference>
<sequence>MATDCISFLAFFLLKNHETNDKHLEMATSIGFSPCWIFFTLSF</sequence>
<organism evidence="1 2">
    <name type="scientific">Larinioides sclopetarius</name>
    <dbReference type="NCBI Taxonomy" id="280406"/>
    <lineage>
        <taxon>Eukaryota</taxon>
        <taxon>Metazoa</taxon>
        <taxon>Ecdysozoa</taxon>
        <taxon>Arthropoda</taxon>
        <taxon>Chelicerata</taxon>
        <taxon>Arachnida</taxon>
        <taxon>Araneae</taxon>
        <taxon>Araneomorphae</taxon>
        <taxon>Entelegynae</taxon>
        <taxon>Araneoidea</taxon>
        <taxon>Araneidae</taxon>
        <taxon>Larinioides</taxon>
    </lineage>
</organism>
<evidence type="ECO:0000313" key="2">
    <source>
        <dbReference type="Proteomes" id="UP001497382"/>
    </source>
</evidence>
<name>A0AAV1ZG05_9ARAC</name>
<gene>
    <name evidence="1" type="ORF">LARSCL_LOCUS5066</name>
</gene>
<evidence type="ECO:0000313" key="1">
    <source>
        <dbReference type="EMBL" id="CAL1270034.1"/>
    </source>
</evidence>
<dbReference type="AlphaFoldDB" id="A0AAV1ZG05"/>
<accession>A0AAV1ZG05</accession>
<keyword evidence="2" id="KW-1185">Reference proteome</keyword>